<dbReference type="Gene3D" id="2.60.120.780">
    <property type="entry name" value="PINIT domain"/>
    <property type="match status" value="1"/>
</dbReference>
<evidence type="ECO:0000259" key="10">
    <source>
        <dbReference type="PROSITE" id="PS51044"/>
    </source>
</evidence>
<keyword evidence="6" id="KW-0833">Ubl conjugation pathway</keyword>
<evidence type="ECO:0000256" key="3">
    <source>
        <dbReference type="ARBA" id="ARBA00022679"/>
    </source>
</evidence>
<dbReference type="SUPFAM" id="SSF57850">
    <property type="entry name" value="RING/U-box"/>
    <property type="match status" value="1"/>
</dbReference>
<protein>
    <submittedName>
        <fullName evidence="12">E3 SUMO-protein ligase pli1</fullName>
    </submittedName>
</protein>
<name>A0AAF0J774_9BASI</name>
<keyword evidence="4" id="KW-0479">Metal-binding</keyword>
<dbReference type="PANTHER" id="PTHR10782:SF4">
    <property type="entry name" value="TONALLI, ISOFORM E"/>
    <property type="match status" value="1"/>
</dbReference>
<accession>A0AAF0J774</accession>
<dbReference type="AlphaFoldDB" id="A0AAF0J774"/>
<evidence type="ECO:0000256" key="2">
    <source>
        <dbReference type="ARBA" id="ARBA00005383"/>
    </source>
</evidence>
<evidence type="ECO:0000313" key="13">
    <source>
        <dbReference type="Proteomes" id="UP001213623"/>
    </source>
</evidence>
<dbReference type="GO" id="GO:0016925">
    <property type="term" value="P:protein sumoylation"/>
    <property type="evidence" value="ECO:0007669"/>
    <property type="project" value="TreeGrafter"/>
</dbReference>
<feature type="region of interest" description="Disordered" evidence="9">
    <location>
        <begin position="427"/>
        <end position="499"/>
    </location>
</feature>
<keyword evidence="7" id="KW-0862">Zinc</keyword>
<dbReference type="PROSITE" id="PS51466">
    <property type="entry name" value="PINIT"/>
    <property type="match status" value="1"/>
</dbReference>
<dbReference type="Pfam" id="PF02891">
    <property type="entry name" value="zf-MIZ"/>
    <property type="match status" value="1"/>
</dbReference>
<dbReference type="PROSITE" id="PS51044">
    <property type="entry name" value="ZF_SP_RING"/>
    <property type="match status" value="1"/>
</dbReference>
<dbReference type="InterPro" id="IPR023321">
    <property type="entry name" value="PINIT"/>
</dbReference>
<evidence type="ECO:0000313" key="12">
    <source>
        <dbReference type="EMBL" id="WFD26740.1"/>
    </source>
</evidence>
<evidence type="ECO:0000256" key="1">
    <source>
        <dbReference type="ARBA" id="ARBA00004718"/>
    </source>
</evidence>
<evidence type="ECO:0000256" key="4">
    <source>
        <dbReference type="ARBA" id="ARBA00022723"/>
    </source>
</evidence>
<comment type="pathway">
    <text evidence="1">Protein modification; protein sumoylation.</text>
</comment>
<gene>
    <name evidence="12" type="primary">pli1</name>
    <name evidence="12" type="ORF">MNAN1_001725</name>
</gene>
<keyword evidence="12" id="KW-0436">Ligase</keyword>
<proteinExistence type="inferred from homology"/>
<evidence type="ECO:0000256" key="8">
    <source>
        <dbReference type="PROSITE-ProRule" id="PRU00452"/>
    </source>
</evidence>
<feature type="domain" description="PINIT" evidence="11">
    <location>
        <begin position="138"/>
        <end position="303"/>
    </location>
</feature>
<keyword evidence="5 8" id="KW-0863">Zinc-finger</keyword>
<dbReference type="Proteomes" id="UP001213623">
    <property type="component" value="Chromosome 3"/>
</dbReference>
<dbReference type="Pfam" id="PF14324">
    <property type="entry name" value="PINIT"/>
    <property type="match status" value="1"/>
</dbReference>
<dbReference type="GO" id="GO:0061665">
    <property type="term" value="F:SUMO ligase activity"/>
    <property type="evidence" value="ECO:0007669"/>
    <property type="project" value="TreeGrafter"/>
</dbReference>
<dbReference type="InterPro" id="IPR013083">
    <property type="entry name" value="Znf_RING/FYVE/PHD"/>
</dbReference>
<feature type="region of interest" description="Disordered" evidence="9">
    <location>
        <begin position="519"/>
        <end position="541"/>
    </location>
</feature>
<dbReference type="InterPro" id="IPR004181">
    <property type="entry name" value="Znf_MIZ"/>
</dbReference>
<dbReference type="EMBL" id="CP119894">
    <property type="protein sequence ID" value="WFD26740.1"/>
    <property type="molecule type" value="Genomic_DNA"/>
</dbReference>
<feature type="domain" description="SP-RING-type" evidence="10">
    <location>
        <begin position="332"/>
        <end position="413"/>
    </location>
</feature>
<dbReference type="PANTHER" id="PTHR10782">
    <property type="entry name" value="ZINC FINGER MIZ DOMAIN-CONTAINING PROTEIN"/>
    <property type="match status" value="1"/>
</dbReference>
<keyword evidence="3" id="KW-0808">Transferase</keyword>
<reference evidence="12" key="1">
    <citation type="submission" date="2023-03" db="EMBL/GenBank/DDBJ databases">
        <title>Mating type loci evolution in Malassezia.</title>
        <authorList>
            <person name="Coelho M.A."/>
        </authorList>
    </citation>
    <scope>NUCLEOTIDE SEQUENCE</scope>
    <source>
        <strain evidence="12">CBS 9557</strain>
    </source>
</reference>
<dbReference type="Gene3D" id="3.30.40.10">
    <property type="entry name" value="Zinc/RING finger domain, C3HC4 (zinc finger)"/>
    <property type="match status" value="1"/>
</dbReference>
<dbReference type="GO" id="GO:0008270">
    <property type="term" value="F:zinc ion binding"/>
    <property type="evidence" value="ECO:0007669"/>
    <property type="project" value="UniProtKB-KW"/>
</dbReference>
<comment type="similarity">
    <text evidence="2">Belongs to the PIAS family.</text>
</comment>
<evidence type="ECO:0000256" key="9">
    <source>
        <dbReference type="SAM" id="MobiDB-lite"/>
    </source>
</evidence>
<evidence type="ECO:0000256" key="6">
    <source>
        <dbReference type="ARBA" id="ARBA00022786"/>
    </source>
</evidence>
<dbReference type="InterPro" id="IPR038654">
    <property type="entry name" value="PINIT_sf"/>
</dbReference>
<keyword evidence="13" id="KW-1185">Reference proteome</keyword>
<dbReference type="GO" id="GO:0016874">
    <property type="term" value="F:ligase activity"/>
    <property type="evidence" value="ECO:0007669"/>
    <property type="project" value="UniProtKB-KW"/>
</dbReference>
<evidence type="ECO:0000256" key="5">
    <source>
        <dbReference type="ARBA" id="ARBA00022771"/>
    </source>
</evidence>
<evidence type="ECO:0000259" key="11">
    <source>
        <dbReference type="PROSITE" id="PS51466"/>
    </source>
</evidence>
<sequence>MELLSVPEICEYISSLKVSELKEHIKAFNERLPFSSHIRLSGNKPELAQRLIEAVVAASTVSRHYHEMLVVMMPLGLSHWLSDVARLRRASQQYMAVYGQPPGGAGASGTRPVGGAPATGAAAGAALMARQAQASTGSAPSPARSLTQGSLKQLHFWPSPFYQVKEFVSSIVQIPEAPPPSVRRQVGMSFTLSAAQVELLLHTPPTYQLRLFCTTFECFMASISPPKQAAPVEFPYTCEARINDRSLGVSLKGNKKHAGRVAPPNLNRQGHLHIQPNRLNRVELSYANTPTRYTMVVALCEVTSAEHLTEQLKLKQYRSKESVIEHMRQQAQDDDIETGASTLKLTCPLTYVRLVTPCRANTCNHIQCFDALSFYSMNEQSPQWQCPVCSQDIKSEDLRLDGYVEDILRRVPTDLEAVLVEADGSWHSADDRYHSGSPILQEPSSVQPAASELLDTPEGTPQPGDEASSLTPRSLTIAPKSEVVTPPVASSSGHPWMPDNATTLYQSSLGVDMSAQLDCAAPSRPSTSADVIDLTLSDDDG</sequence>
<organism evidence="12 13">
    <name type="scientific">Malassezia nana</name>
    <dbReference type="NCBI Taxonomy" id="180528"/>
    <lineage>
        <taxon>Eukaryota</taxon>
        <taxon>Fungi</taxon>
        <taxon>Dikarya</taxon>
        <taxon>Basidiomycota</taxon>
        <taxon>Ustilaginomycotina</taxon>
        <taxon>Malasseziomycetes</taxon>
        <taxon>Malasseziales</taxon>
        <taxon>Malasseziaceae</taxon>
        <taxon>Malassezia</taxon>
    </lineage>
</organism>
<evidence type="ECO:0000256" key="7">
    <source>
        <dbReference type="ARBA" id="ARBA00022833"/>
    </source>
</evidence>
<dbReference type="GO" id="GO:0000785">
    <property type="term" value="C:chromatin"/>
    <property type="evidence" value="ECO:0007669"/>
    <property type="project" value="TreeGrafter"/>
</dbReference>